<keyword evidence="2 6" id="KW-0378">Hydrolase</keyword>
<keyword evidence="4 6" id="KW-0067">ATP-binding</keyword>
<evidence type="ECO:0000313" key="11">
    <source>
        <dbReference type="EMBL" id="KAL1506890.1"/>
    </source>
</evidence>
<feature type="compositionally biased region" description="Basic residues" evidence="7">
    <location>
        <begin position="476"/>
        <end position="488"/>
    </location>
</feature>
<feature type="short sequence motif" description="Q motif" evidence="5">
    <location>
        <begin position="7"/>
        <end position="35"/>
    </location>
</feature>
<dbReference type="SMART" id="SM00487">
    <property type="entry name" value="DEXDc"/>
    <property type="match status" value="1"/>
</dbReference>
<evidence type="ECO:0000256" key="1">
    <source>
        <dbReference type="ARBA" id="ARBA00022741"/>
    </source>
</evidence>
<dbReference type="Proteomes" id="UP001515480">
    <property type="component" value="Unassembled WGS sequence"/>
</dbReference>
<protein>
    <recommendedName>
        <fullName evidence="13">RNA helicase</fullName>
    </recommendedName>
</protein>
<evidence type="ECO:0000259" key="9">
    <source>
        <dbReference type="PROSITE" id="PS51194"/>
    </source>
</evidence>
<name>A0AB34ISR8_PRYPA</name>
<gene>
    <name evidence="11" type="ORF">AB1Y20_007755</name>
</gene>
<accession>A0AB34ISR8</accession>
<evidence type="ECO:0000256" key="2">
    <source>
        <dbReference type="ARBA" id="ARBA00022801"/>
    </source>
</evidence>
<evidence type="ECO:0000256" key="5">
    <source>
        <dbReference type="PROSITE-ProRule" id="PRU00552"/>
    </source>
</evidence>
<evidence type="ECO:0000256" key="7">
    <source>
        <dbReference type="SAM" id="MobiDB-lite"/>
    </source>
</evidence>
<dbReference type="PROSITE" id="PS51195">
    <property type="entry name" value="Q_MOTIF"/>
    <property type="match status" value="1"/>
</dbReference>
<keyword evidence="3 6" id="KW-0347">Helicase</keyword>
<dbReference type="SMART" id="SM00490">
    <property type="entry name" value="HELICc"/>
    <property type="match status" value="1"/>
</dbReference>
<dbReference type="InterPro" id="IPR050079">
    <property type="entry name" value="DEAD_box_RNA_helicase"/>
</dbReference>
<evidence type="ECO:0008006" key="13">
    <source>
        <dbReference type="Google" id="ProtNLM"/>
    </source>
</evidence>
<feature type="compositionally biased region" description="Basic and acidic residues" evidence="7">
    <location>
        <begin position="408"/>
        <end position="421"/>
    </location>
</feature>
<feature type="domain" description="Helicase ATP-binding" evidence="8">
    <location>
        <begin position="38"/>
        <end position="209"/>
    </location>
</feature>
<dbReference type="PANTHER" id="PTHR47959">
    <property type="entry name" value="ATP-DEPENDENT RNA HELICASE RHLE-RELATED"/>
    <property type="match status" value="1"/>
</dbReference>
<feature type="domain" description="Helicase C-terminal" evidence="9">
    <location>
        <begin position="236"/>
        <end position="382"/>
    </location>
</feature>
<dbReference type="InterPro" id="IPR027417">
    <property type="entry name" value="P-loop_NTPase"/>
</dbReference>
<dbReference type="Pfam" id="PF00270">
    <property type="entry name" value="DEAD"/>
    <property type="match status" value="1"/>
</dbReference>
<dbReference type="AlphaFoldDB" id="A0AB34ISR8"/>
<dbReference type="Gene3D" id="3.40.50.300">
    <property type="entry name" value="P-loop containing nucleotide triphosphate hydrolases"/>
    <property type="match status" value="2"/>
</dbReference>
<evidence type="ECO:0000256" key="4">
    <source>
        <dbReference type="ARBA" id="ARBA00022840"/>
    </source>
</evidence>
<dbReference type="GO" id="GO:0003724">
    <property type="term" value="F:RNA helicase activity"/>
    <property type="evidence" value="ECO:0007669"/>
    <property type="project" value="InterPro"/>
</dbReference>
<dbReference type="InterPro" id="IPR014001">
    <property type="entry name" value="Helicase_ATP-bd"/>
</dbReference>
<dbReference type="Pfam" id="PF00271">
    <property type="entry name" value="Helicase_C"/>
    <property type="match status" value="1"/>
</dbReference>
<sequence length="488" mass="52954">MSASSRLDFASLGLAPWLCAACREMGLLSPTPIQRACIGPALRGEDVLGSSETGSGKTAAFVLPLLHRLAADPYGVYAVVLSPARELAMQIADQFCALGARMGVRVCVVVGGRDMLGQALQLQNRPHLVVGTPGRLADHLRSSGGSVVSKARCLVIDEADRLLELGFADDVGFIVKQLPARRQTMLFSATMSSALHRLQALALKKPFVADLAPHEHLPSTLRQEYVFVPANVRDVYLVYLLRELAREGQSAIVFTSSCRSCETLAATLLALDIECMPLHSQQPQQRRLAAIGRLKQGSLRLLVATDVAARGIDIPAVGAVLQHNVPAMPREYVHRCGRTARAGREGRALTLVSQYDVELLLAIEKHVGAKLTPLEPDEAQVLRLMNEVASARRTALMQLTDNGFLEREKERRARRKEQREEGAEEEHDEEDEPGDGANSPTEAPESTAAADATTSRREAKTTQAKRTGKDSGASTSKRRRRTSRAAGE</sequence>
<dbReference type="GO" id="GO:0016787">
    <property type="term" value="F:hydrolase activity"/>
    <property type="evidence" value="ECO:0007669"/>
    <property type="project" value="UniProtKB-KW"/>
</dbReference>
<evidence type="ECO:0000256" key="3">
    <source>
        <dbReference type="ARBA" id="ARBA00022806"/>
    </source>
</evidence>
<dbReference type="InterPro" id="IPR001650">
    <property type="entry name" value="Helicase_C-like"/>
</dbReference>
<dbReference type="GO" id="GO:0003676">
    <property type="term" value="F:nucleic acid binding"/>
    <property type="evidence" value="ECO:0007669"/>
    <property type="project" value="InterPro"/>
</dbReference>
<evidence type="ECO:0000259" key="10">
    <source>
        <dbReference type="PROSITE" id="PS51195"/>
    </source>
</evidence>
<dbReference type="SUPFAM" id="SSF52540">
    <property type="entry name" value="P-loop containing nucleoside triphosphate hydrolases"/>
    <property type="match status" value="1"/>
</dbReference>
<dbReference type="PROSITE" id="PS51192">
    <property type="entry name" value="HELICASE_ATP_BIND_1"/>
    <property type="match status" value="1"/>
</dbReference>
<keyword evidence="1 6" id="KW-0547">Nucleotide-binding</keyword>
<feature type="domain" description="DEAD-box RNA helicase Q" evidence="10">
    <location>
        <begin position="7"/>
        <end position="35"/>
    </location>
</feature>
<evidence type="ECO:0000313" key="12">
    <source>
        <dbReference type="Proteomes" id="UP001515480"/>
    </source>
</evidence>
<dbReference type="EMBL" id="JBGBPQ010000018">
    <property type="protein sequence ID" value="KAL1506890.1"/>
    <property type="molecule type" value="Genomic_DNA"/>
</dbReference>
<reference evidence="11 12" key="1">
    <citation type="journal article" date="2024" name="Science">
        <title>Giant polyketide synthase enzymes in the biosynthesis of giant marine polyether toxins.</title>
        <authorList>
            <person name="Fallon T.R."/>
            <person name="Shende V.V."/>
            <person name="Wierzbicki I.H."/>
            <person name="Pendleton A.L."/>
            <person name="Watervoot N.F."/>
            <person name="Auber R.P."/>
            <person name="Gonzalez D.J."/>
            <person name="Wisecaver J.H."/>
            <person name="Moore B.S."/>
        </authorList>
    </citation>
    <scope>NUCLEOTIDE SEQUENCE [LARGE SCALE GENOMIC DNA]</scope>
    <source>
        <strain evidence="11 12">12B1</strain>
    </source>
</reference>
<keyword evidence="12" id="KW-1185">Reference proteome</keyword>
<proteinExistence type="inferred from homology"/>
<evidence type="ECO:0000259" key="8">
    <source>
        <dbReference type="PROSITE" id="PS51192"/>
    </source>
</evidence>
<dbReference type="CDD" id="cd18787">
    <property type="entry name" value="SF2_C_DEAD"/>
    <property type="match status" value="1"/>
</dbReference>
<dbReference type="InterPro" id="IPR014014">
    <property type="entry name" value="RNA_helicase_DEAD_Q_motif"/>
</dbReference>
<comment type="caution">
    <text evidence="11">The sequence shown here is derived from an EMBL/GenBank/DDBJ whole genome shotgun (WGS) entry which is preliminary data.</text>
</comment>
<dbReference type="GO" id="GO:0005524">
    <property type="term" value="F:ATP binding"/>
    <property type="evidence" value="ECO:0007669"/>
    <property type="project" value="UniProtKB-KW"/>
</dbReference>
<feature type="compositionally biased region" description="Low complexity" evidence="7">
    <location>
        <begin position="439"/>
        <end position="453"/>
    </location>
</feature>
<dbReference type="GO" id="GO:0005829">
    <property type="term" value="C:cytosol"/>
    <property type="evidence" value="ECO:0007669"/>
    <property type="project" value="TreeGrafter"/>
</dbReference>
<dbReference type="PROSITE" id="PS00039">
    <property type="entry name" value="DEAD_ATP_HELICASE"/>
    <property type="match status" value="1"/>
</dbReference>
<dbReference type="PROSITE" id="PS51194">
    <property type="entry name" value="HELICASE_CTER"/>
    <property type="match status" value="1"/>
</dbReference>
<dbReference type="PANTHER" id="PTHR47959:SF24">
    <property type="entry name" value="ATP-DEPENDENT RNA HELICASE"/>
    <property type="match status" value="1"/>
</dbReference>
<organism evidence="11 12">
    <name type="scientific">Prymnesium parvum</name>
    <name type="common">Toxic golden alga</name>
    <dbReference type="NCBI Taxonomy" id="97485"/>
    <lineage>
        <taxon>Eukaryota</taxon>
        <taxon>Haptista</taxon>
        <taxon>Haptophyta</taxon>
        <taxon>Prymnesiophyceae</taxon>
        <taxon>Prymnesiales</taxon>
        <taxon>Prymnesiaceae</taxon>
        <taxon>Prymnesium</taxon>
    </lineage>
</organism>
<feature type="region of interest" description="Disordered" evidence="7">
    <location>
        <begin position="408"/>
        <end position="488"/>
    </location>
</feature>
<comment type="similarity">
    <text evidence="6">Belongs to the DEAD box helicase family.</text>
</comment>
<feature type="compositionally biased region" description="Acidic residues" evidence="7">
    <location>
        <begin position="422"/>
        <end position="434"/>
    </location>
</feature>
<dbReference type="InterPro" id="IPR011545">
    <property type="entry name" value="DEAD/DEAH_box_helicase_dom"/>
</dbReference>
<dbReference type="InterPro" id="IPR000629">
    <property type="entry name" value="RNA-helicase_DEAD-box_CS"/>
</dbReference>
<evidence type="ECO:0000256" key="6">
    <source>
        <dbReference type="RuleBase" id="RU000492"/>
    </source>
</evidence>